<dbReference type="InterPro" id="IPR015424">
    <property type="entry name" value="PyrdxlP-dep_Trfase"/>
</dbReference>
<dbReference type="PANTHER" id="PTHR11808">
    <property type="entry name" value="TRANS-SULFURATION ENZYME FAMILY MEMBER"/>
    <property type="match status" value="1"/>
</dbReference>
<protein>
    <submittedName>
        <fullName evidence="7">Methionine biosynthesis PLP-dependent protein</fullName>
        <ecNumber evidence="7">2.5.1.48</ecNumber>
    </submittedName>
</protein>
<reference evidence="7 8" key="1">
    <citation type="submission" date="2020-04" db="EMBL/GenBank/DDBJ databases">
        <authorList>
            <person name="Zhang R."/>
            <person name="Schippers A."/>
        </authorList>
    </citation>
    <scope>NUCLEOTIDE SEQUENCE [LARGE SCALE GENOMIC DNA]</scope>
    <source>
        <strain evidence="7 8">DSM 109850</strain>
    </source>
</reference>
<dbReference type="FunFam" id="3.40.640.10:FF:000009">
    <property type="entry name" value="Cystathionine gamma-synthase homolog"/>
    <property type="match status" value="1"/>
</dbReference>
<comment type="caution">
    <text evidence="7">The sequence shown here is derived from an EMBL/GenBank/DDBJ whole genome shotgun (WGS) entry which is preliminary data.</text>
</comment>
<proteinExistence type="inferred from homology"/>
<dbReference type="PANTHER" id="PTHR11808:SF50">
    <property type="entry name" value="CYSTATHIONINE BETA-LYASE"/>
    <property type="match status" value="1"/>
</dbReference>
<dbReference type="GO" id="GO:0030170">
    <property type="term" value="F:pyridoxal phosphate binding"/>
    <property type="evidence" value="ECO:0007669"/>
    <property type="project" value="InterPro"/>
</dbReference>
<evidence type="ECO:0000256" key="5">
    <source>
        <dbReference type="PIRSR" id="PIRSR001434-2"/>
    </source>
</evidence>
<evidence type="ECO:0000313" key="8">
    <source>
        <dbReference type="Proteomes" id="UP000533476"/>
    </source>
</evidence>
<evidence type="ECO:0000256" key="2">
    <source>
        <dbReference type="ARBA" id="ARBA00009077"/>
    </source>
</evidence>
<dbReference type="Proteomes" id="UP000533476">
    <property type="component" value="Unassembled WGS sequence"/>
</dbReference>
<dbReference type="Gene3D" id="3.40.640.10">
    <property type="entry name" value="Type I PLP-dependent aspartate aminotransferase-like (Major domain)"/>
    <property type="match status" value="1"/>
</dbReference>
<keyword evidence="8" id="KW-1185">Reference proteome</keyword>
<dbReference type="Gene3D" id="3.90.1150.10">
    <property type="entry name" value="Aspartate Aminotransferase, domain 1"/>
    <property type="match status" value="1"/>
</dbReference>
<feature type="modified residue" description="N6-(pyridoxal phosphate)lysine" evidence="5">
    <location>
        <position position="194"/>
    </location>
</feature>
<evidence type="ECO:0000256" key="1">
    <source>
        <dbReference type="ARBA" id="ARBA00001933"/>
    </source>
</evidence>
<dbReference type="GO" id="GO:0005737">
    <property type="term" value="C:cytoplasm"/>
    <property type="evidence" value="ECO:0007669"/>
    <property type="project" value="TreeGrafter"/>
</dbReference>
<accession>A0A7Y0Q3B9</accession>
<dbReference type="RefSeq" id="WP_169101885.1">
    <property type="nucleotide sequence ID" value="NZ_JABBVZ010000082.1"/>
</dbReference>
<dbReference type="SUPFAM" id="SSF53383">
    <property type="entry name" value="PLP-dependent transferases"/>
    <property type="match status" value="1"/>
</dbReference>
<dbReference type="GO" id="GO:0047804">
    <property type="term" value="F:cysteine-S-conjugate beta-lyase activity"/>
    <property type="evidence" value="ECO:0007669"/>
    <property type="project" value="UniProtKB-ARBA"/>
</dbReference>
<sequence>MDDSRFIHTGKEVDKASQSVVPPVYRATTYHQADPWNPPRFDYARSGNPTREALEEAMAGLEHGARGFAFASGMAALTAAFLLFSAGDHLIVTRDCQGGTQRVLRGIFSRFGLEVSYCDTDDLDALKATLRPNTKAILVENFSNPFLRVTDIGLVSEWAHQHQLLVMVDNTFITPYLQQPLDLGADLVIHSATKMISGHSDVTAGVAVARQADLGQRLYFIQNATGIALPPEDSYWAFRGLKTLPVRMERAESSAQKLAEALDALPEVTRVYYPGLPAHPGHETAVRTVRGFGQMLTFRLENPAWVRAMIPHLKFTMVGAGFGGTETIVSLPEKHCHAALTPDERTDRFITPDVVRVSVGLEDAKDIVEEFVTAIQAAARD</sequence>
<dbReference type="EMBL" id="JABBVZ010000082">
    <property type="protein sequence ID" value="NMP24078.1"/>
    <property type="molecule type" value="Genomic_DNA"/>
</dbReference>
<keyword evidence="3 5" id="KW-0663">Pyridoxal phosphate</keyword>
<dbReference type="AlphaFoldDB" id="A0A7Y0Q3B9"/>
<dbReference type="InterPro" id="IPR015421">
    <property type="entry name" value="PyrdxlP-dep_Trfase_major"/>
</dbReference>
<dbReference type="Pfam" id="PF01053">
    <property type="entry name" value="Cys_Met_Meta_PP"/>
    <property type="match status" value="1"/>
</dbReference>
<evidence type="ECO:0000256" key="3">
    <source>
        <dbReference type="ARBA" id="ARBA00022898"/>
    </source>
</evidence>
<organism evidence="7 8">
    <name type="scientific">Sulfobacillus harzensis</name>
    <dbReference type="NCBI Taxonomy" id="2729629"/>
    <lineage>
        <taxon>Bacteria</taxon>
        <taxon>Bacillati</taxon>
        <taxon>Bacillota</taxon>
        <taxon>Clostridia</taxon>
        <taxon>Eubacteriales</taxon>
        <taxon>Clostridiales Family XVII. Incertae Sedis</taxon>
        <taxon>Sulfobacillus</taxon>
    </lineage>
</organism>
<dbReference type="InterPro" id="IPR000277">
    <property type="entry name" value="Cys/Met-Metab_PyrdxlP-dep_enz"/>
</dbReference>
<evidence type="ECO:0000256" key="4">
    <source>
        <dbReference type="ARBA" id="ARBA00023239"/>
    </source>
</evidence>
<dbReference type="GO" id="GO:0019346">
    <property type="term" value="P:transsulfuration"/>
    <property type="evidence" value="ECO:0007669"/>
    <property type="project" value="InterPro"/>
</dbReference>
<dbReference type="PIRSF" id="PIRSF001434">
    <property type="entry name" value="CGS"/>
    <property type="match status" value="1"/>
</dbReference>
<dbReference type="EC" id="2.5.1.48" evidence="7"/>
<gene>
    <name evidence="7" type="ORF">HIJ39_17230</name>
</gene>
<comment type="cofactor">
    <cofactor evidence="1 6">
        <name>pyridoxal 5'-phosphate</name>
        <dbReference type="ChEBI" id="CHEBI:597326"/>
    </cofactor>
</comment>
<dbReference type="InterPro" id="IPR015422">
    <property type="entry name" value="PyrdxlP-dep_Trfase_small"/>
</dbReference>
<dbReference type="GO" id="GO:0003962">
    <property type="term" value="F:cystathionine gamma-synthase activity"/>
    <property type="evidence" value="ECO:0007669"/>
    <property type="project" value="UniProtKB-EC"/>
</dbReference>
<keyword evidence="7" id="KW-0808">Transferase</keyword>
<dbReference type="CDD" id="cd00614">
    <property type="entry name" value="CGS_like"/>
    <property type="match status" value="1"/>
</dbReference>
<name>A0A7Y0Q3B9_9FIRM</name>
<evidence type="ECO:0000313" key="7">
    <source>
        <dbReference type="EMBL" id="NMP24078.1"/>
    </source>
</evidence>
<comment type="similarity">
    <text evidence="2 6">Belongs to the trans-sulfuration enzymes family.</text>
</comment>
<evidence type="ECO:0000256" key="6">
    <source>
        <dbReference type="RuleBase" id="RU362118"/>
    </source>
</evidence>
<keyword evidence="4" id="KW-0456">Lyase</keyword>